<dbReference type="Proteomes" id="UP001202479">
    <property type="component" value="Unassembled WGS sequence"/>
</dbReference>
<evidence type="ECO:0000313" key="2">
    <source>
        <dbReference type="EMBL" id="KAI3405665.1"/>
    </source>
</evidence>
<dbReference type="RefSeq" id="XP_049181410.1">
    <property type="nucleotide sequence ID" value="XM_049322832.1"/>
</dbReference>
<evidence type="ECO:0000259" key="1">
    <source>
        <dbReference type="Pfam" id="PF08588"/>
    </source>
</evidence>
<dbReference type="PANTHER" id="PTHR34826:SF2">
    <property type="entry name" value="UPF0590 PROTEIN C409.17C"/>
    <property type="match status" value="1"/>
</dbReference>
<sequence>MVVKRLFIKASDNYDSNFQIVPVNTNQPLEISSQIGLFRLFINIKSFDGSKQHLSNSLYNEDDKQYLNGEKIDFNQSSKSKDPDEPTPNLRISVEFTPSENIPGGELNFGNDFTYPIREYVPTTLLNTGLKLFNWFINDTVKGDIYSEKPFLYGLALNSFSYIGINKFYPPGIVNKKSHPMNYIENLNQELETVPKDSNGRKKFFNTREKCNQFTFKKDTNYDFRFDTDFLKLADSKYLVSIPKFDLDVSRYANDTLNNVNWVIKQNGFDGVGQGKLGLIINFALEIEEDTIERSELVSSSEAK</sequence>
<organism evidence="2 3">
    <name type="scientific">Candida oxycetoniae</name>
    <dbReference type="NCBI Taxonomy" id="497107"/>
    <lineage>
        <taxon>Eukaryota</taxon>
        <taxon>Fungi</taxon>
        <taxon>Dikarya</taxon>
        <taxon>Ascomycota</taxon>
        <taxon>Saccharomycotina</taxon>
        <taxon>Pichiomycetes</taxon>
        <taxon>Debaryomycetaceae</taxon>
        <taxon>Candida/Lodderomyces clade</taxon>
        <taxon>Candida</taxon>
    </lineage>
</organism>
<dbReference type="InterPro" id="IPR013897">
    <property type="entry name" value="Duc1"/>
</dbReference>
<comment type="caution">
    <text evidence="2">The sequence shown here is derived from an EMBL/GenBank/DDBJ whole genome shotgun (WGS) entry which is preliminary data.</text>
</comment>
<dbReference type="PANTHER" id="PTHR34826">
    <property type="entry name" value="UPF0590 PROTEIN C409.17C"/>
    <property type="match status" value="1"/>
</dbReference>
<dbReference type="AlphaFoldDB" id="A0AAI9WZ90"/>
<name>A0AAI9WZ90_9ASCO</name>
<evidence type="ECO:0000313" key="3">
    <source>
        <dbReference type="Proteomes" id="UP001202479"/>
    </source>
</evidence>
<dbReference type="GeneID" id="73379300"/>
<accession>A0AAI9WZ90</accession>
<feature type="domain" description="Domain of unknown function at the cortex 1" evidence="1">
    <location>
        <begin position="5"/>
        <end position="285"/>
    </location>
</feature>
<reference evidence="2" key="1">
    <citation type="journal article" date="2022" name="DNA Res.">
        <title>Genome analysis of five recently described species of the CUG-Ser clade uncovers Candida theae as a new hybrid lineage with pathogenic potential in the Candida parapsilosis species complex.</title>
        <authorList>
            <person name="Mixao V."/>
            <person name="Del Olmo V."/>
            <person name="Hegedusova E."/>
            <person name="Saus E."/>
            <person name="Pryszcz L."/>
            <person name="Cillingova A."/>
            <person name="Nosek J."/>
            <person name="Gabaldon T."/>
        </authorList>
    </citation>
    <scope>NUCLEOTIDE SEQUENCE</scope>
    <source>
        <strain evidence="2">CBS 10844</strain>
    </source>
</reference>
<dbReference type="Pfam" id="PF08588">
    <property type="entry name" value="Duc1"/>
    <property type="match status" value="1"/>
</dbReference>
<gene>
    <name evidence="2" type="ORF">KGF56_001683</name>
</gene>
<keyword evidence="3" id="KW-1185">Reference proteome</keyword>
<protein>
    <recommendedName>
        <fullName evidence="1">Domain of unknown function at the cortex 1 domain-containing protein</fullName>
    </recommendedName>
</protein>
<dbReference type="EMBL" id="JAHUZD010000028">
    <property type="protein sequence ID" value="KAI3405665.1"/>
    <property type="molecule type" value="Genomic_DNA"/>
</dbReference>
<proteinExistence type="predicted"/>